<name>A0A1I4UGH4_9FLAO</name>
<sequence length="293" mass="35094">MSGKIHIGYLVSYDYELLKTSIPTIYTEADAIFLAIDKNRQTWKGEPIFIDESFFEWIKVFDAEKKITIYEDTFYVEHLTTMECEIRERKMLSQKMGIGNWLIQIDSDEYFVDFKKFVANLRKYDSYLINPEEKPIQICAFWVMLYKYTENGILYVNKPLKAIFATNFPNYVNGRRIKGRQIYTDTIVLHESLSRSEEELRFKFENWGHNTDVNEGFLDKWLAVNEDNYKEYEDFYYLQPKKWKELAFFPTKNICEIKDFIQNESKLNTLSSVLYIKNLGHKLKFLLKKNLLE</sequence>
<reference evidence="2" key="1">
    <citation type="submission" date="2016-10" db="EMBL/GenBank/DDBJ databases">
        <authorList>
            <person name="Varghese N."/>
            <person name="Submissions S."/>
        </authorList>
    </citation>
    <scope>NUCLEOTIDE SEQUENCE [LARGE SCALE GENOMIC DNA]</scope>
    <source>
        <strain evidence="2">DSM 4002</strain>
    </source>
</reference>
<organism evidence="1 2">
    <name type="scientific">Flavobacterium succinicans</name>
    <dbReference type="NCBI Taxonomy" id="29536"/>
    <lineage>
        <taxon>Bacteria</taxon>
        <taxon>Pseudomonadati</taxon>
        <taxon>Bacteroidota</taxon>
        <taxon>Flavobacteriia</taxon>
        <taxon>Flavobacteriales</taxon>
        <taxon>Flavobacteriaceae</taxon>
        <taxon>Flavobacterium</taxon>
    </lineage>
</organism>
<dbReference type="AlphaFoldDB" id="A0A1I4UGH4"/>
<dbReference type="Proteomes" id="UP000182961">
    <property type="component" value="Unassembled WGS sequence"/>
</dbReference>
<evidence type="ECO:0008006" key="3">
    <source>
        <dbReference type="Google" id="ProtNLM"/>
    </source>
</evidence>
<proteinExistence type="predicted"/>
<dbReference type="EMBL" id="FOUT01000003">
    <property type="protein sequence ID" value="SFM87890.1"/>
    <property type="molecule type" value="Genomic_DNA"/>
</dbReference>
<dbReference type="eggNOG" id="ENOG502Z7Y4">
    <property type="taxonomic scope" value="Bacteria"/>
</dbReference>
<evidence type="ECO:0000313" key="1">
    <source>
        <dbReference type="EMBL" id="SFM87890.1"/>
    </source>
</evidence>
<evidence type="ECO:0000313" key="2">
    <source>
        <dbReference type="Proteomes" id="UP000182961"/>
    </source>
</evidence>
<protein>
    <recommendedName>
        <fullName evidence="3">Glycosyl transferase family 2</fullName>
    </recommendedName>
</protein>
<keyword evidence="2" id="KW-1185">Reference proteome</keyword>
<dbReference type="RefSeq" id="WP_024981021.1">
    <property type="nucleotide sequence ID" value="NZ_CBCRUM010000002.1"/>
</dbReference>
<accession>A0A1I4UGH4</accession>
<gene>
    <name evidence="1" type="ORF">SAMN05444143_103153</name>
</gene>